<evidence type="ECO:0000313" key="17">
    <source>
        <dbReference type="Proteomes" id="UP000494106"/>
    </source>
</evidence>
<dbReference type="InterPro" id="IPR003111">
    <property type="entry name" value="Lon_prtase_N"/>
</dbReference>
<comment type="caution">
    <text evidence="16">The sequence shown here is derived from an EMBL/GenBank/DDBJ whole genome shotgun (WGS) entry which is preliminary data.</text>
</comment>
<evidence type="ECO:0000256" key="9">
    <source>
        <dbReference type="ARBA" id="ARBA00023242"/>
    </source>
</evidence>
<keyword evidence="17" id="KW-1185">Reference proteome</keyword>
<feature type="compositionally biased region" description="Gly residues" evidence="13">
    <location>
        <begin position="18"/>
        <end position="27"/>
    </location>
</feature>
<evidence type="ECO:0000256" key="3">
    <source>
        <dbReference type="ARBA" id="ARBA00005293"/>
    </source>
</evidence>
<evidence type="ECO:0000256" key="12">
    <source>
        <dbReference type="ARBA" id="ARBA00046796"/>
    </source>
</evidence>
<accession>A0A8S1A9X7</accession>
<dbReference type="AlphaFoldDB" id="A0A8S1A9X7"/>
<dbReference type="CDD" id="cd15777">
    <property type="entry name" value="CRBN_C_like"/>
    <property type="match status" value="1"/>
</dbReference>
<keyword evidence="7" id="KW-0862">Zinc</keyword>
<name>A0A8S1A9X7_ARCPL</name>
<comment type="pathway">
    <text evidence="2">Protein modification; protein ubiquitination.</text>
</comment>
<dbReference type="InterPro" id="IPR015947">
    <property type="entry name" value="PUA-like_sf"/>
</dbReference>
<evidence type="ECO:0000256" key="2">
    <source>
        <dbReference type="ARBA" id="ARBA00004906"/>
    </source>
</evidence>
<evidence type="ECO:0000256" key="7">
    <source>
        <dbReference type="ARBA" id="ARBA00022833"/>
    </source>
</evidence>
<keyword evidence="8" id="KW-0832">Ubl conjugation</keyword>
<dbReference type="Gene3D" id="1.20.58.1480">
    <property type="match status" value="1"/>
</dbReference>
<comment type="similarity">
    <text evidence="3">Belongs to the CRBN family.</text>
</comment>
<organism evidence="16 17">
    <name type="scientific">Arctia plantaginis</name>
    <name type="common">Wood tiger moth</name>
    <name type="synonym">Phalaena plantaginis</name>
    <dbReference type="NCBI Taxonomy" id="874455"/>
    <lineage>
        <taxon>Eukaryota</taxon>
        <taxon>Metazoa</taxon>
        <taxon>Ecdysozoa</taxon>
        <taxon>Arthropoda</taxon>
        <taxon>Hexapoda</taxon>
        <taxon>Insecta</taxon>
        <taxon>Pterygota</taxon>
        <taxon>Neoptera</taxon>
        <taxon>Endopterygota</taxon>
        <taxon>Lepidoptera</taxon>
        <taxon>Glossata</taxon>
        <taxon>Ditrysia</taxon>
        <taxon>Noctuoidea</taxon>
        <taxon>Erebidae</taxon>
        <taxon>Arctiinae</taxon>
        <taxon>Arctia</taxon>
    </lineage>
</organism>
<proteinExistence type="inferred from homology"/>
<protein>
    <recommendedName>
        <fullName evidence="4">Protein cereblon</fullName>
    </recommendedName>
    <alternativeName>
        <fullName evidence="10">Protein ohgata</fullName>
    </alternativeName>
</protein>
<evidence type="ECO:0000256" key="4">
    <source>
        <dbReference type="ARBA" id="ARBA00014394"/>
    </source>
</evidence>
<keyword evidence="9" id="KW-0539">Nucleus</keyword>
<evidence type="ECO:0000256" key="13">
    <source>
        <dbReference type="SAM" id="MobiDB-lite"/>
    </source>
</evidence>
<evidence type="ECO:0000256" key="1">
    <source>
        <dbReference type="ARBA" id="ARBA00004123"/>
    </source>
</evidence>
<dbReference type="PROSITE" id="PS51787">
    <property type="entry name" value="LON_N"/>
    <property type="match status" value="1"/>
</dbReference>
<gene>
    <name evidence="16" type="ORF">APLA_LOCUS8940</name>
</gene>
<dbReference type="InterPro" id="IPR004910">
    <property type="entry name" value="Yippee/Mis18/Cereblon"/>
</dbReference>
<comment type="function">
    <text evidence="11">Substrate recognition component of a DCX (DDB1-CUL4-X-box) E3 protein ligase complex that mediates the ubiquitination and subsequent proteasomal degradation of target proteins. Has an essential role in mediating growth by negatively regulating insulin signaling. It also has a role in maintaining presynaptic function in the neuromuscular junction synapses of third-instar larvae.</text>
</comment>
<feature type="domain" description="Lon N-terminal" evidence="14">
    <location>
        <begin position="71"/>
        <end position="301"/>
    </location>
</feature>
<evidence type="ECO:0000256" key="10">
    <source>
        <dbReference type="ARBA" id="ARBA00030079"/>
    </source>
</evidence>
<keyword evidence="6" id="KW-0833">Ubl conjugation pathway</keyword>
<feature type="domain" description="CULT" evidence="15">
    <location>
        <begin position="300"/>
        <end position="407"/>
    </location>
</feature>
<comment type="subcellular location">
    <subcellularLocation>
        <location evidence="1">Nucleus</location>
    </subcellularLocation>
</comment>
<keyword evidence="5" id="KW-0479">Metal-binding</keyword>
<dbReference type="OrthoDB" id="267517at2759"/>
<reference evidence="16 17" key="1">
    <citation type="submission" date="2020-04" db="EMBL/GenBank/DDBJ databases">
        <authorList>
            <person name="Wallbank WR R."/>
            <person name="Pardo Diaz C."/>
            <person name="Kozak K."/>
            <person name="Martin S."/>
            <person name="Jiggins C."/>
            <person name="Moest M."/>
            <person name="Warren A I."/>
            <person name="Byers J.R.P. K."/>
            <person name="Montejo-Kovacevich G."/>
            <person name="Yen C E."/>
        </authorList>
    </citation>
    <scope>NUCLEOTIDE SEQUENCE [LARGE SCALE GENOMIC DNA]</scope>
</reference>
<evidence type="ECO:0000256" key="6">
    <source>
        <dbReference type="ARBA" id="ARBA00022786"/>
    </source>
</evidence>
<evidence type="ECO:0000256" key="5">
    <source>
        <dbReference type="ARBA" id="ARBA00022723"/>
    </source>
</evidence>
<dbReference type="EMBL" id="CADEBC010000512">
    <property type="protein sequence ID" value="CAB3242150.1"/>
    <property type="molecule type" value="Genomic_DNA"/>
</dbReference>
<feature type="compositionally biased region" description="Basic and acidic residues" evidence="13">
    <location>
        <begin position="1"/>
        <end position="16"/>
    </location>
</feature>
<dbReference type="InterPro" id="IPR034750">
    <property type="entry name" value="CULT"/>
</dbReference>
<evidence type="ECO:0000259" key="14">
    <source>
        <dbReference type="PROSITE" id="PS51787"/>
    </source>
</evidence>
<evidence type="ECO:0000256" key="8">
    <source>
        <dbReference type="ARBA" id="ARBA00022843"/>
    </source>
</evidence>
<dbReference type="GO" id="GO:0005634">
    <property type="term" value="C:nucleus"/>
    <property type="evidence" value="ECO:0007669"/>
    <property type="project" value="UniProtKB-SubCell"/>
</dbReference>
<evidence type="ECO:0000256" key="11">
    <source>
        <dbReference type="ARBA" id="ARBA00046075"/>
    </source>
</evidence>
<dbReference type="SMART" id="SM00464">
    <property type="entry name" value="LON"/>
    <property type="match status" value="1"/>
</dbReference>
<dbReference type="Pfam" id="PF03226">
    <property type="entry name" value="Yippee-Mis18"/>
    <property type="match status" value="1"/>
</dbReference>
<evidence type="ECO:0000259" key="15">
    <source>
        <dbReference type="PROSITE" id="PS51788"/>
    </source>
</evidence>
<feature type="region of interest" description="Disordered" evidence="13">
    <location>
        <begin position="1"/>
        <end position="35"/>
    </location>
</feature>
<dbReference type="Proteomes" id="UP000494106">
    <property type="component" value="Unassembled WGS sequence"/>
</dbReference>
<comment type="subunit">
    <text evidence="12">Likely a component of a DCX (DDB1-CUL4-X-box) protein ligase complex. May interact with pic/DDB1.</text>
</comment>
<sequence length="417" mass="46261">MNREENDAHHDNREEDGGGGGSGGGGANSSDNEPEGELYDLALATVHSYISAGMMPLRGRAVLEPGWQGRVPVMAHHNCVFPGETMPMMMRHANDAVLIAKAIRHNKLFGLLCPDATGNLVSGYGVLCEVFEAGAEEELNDLPKISSFKARALYRFRILNLPKKSVVITSFNRMKLVDVTVLPEVATRDSLCTMRLHSLAPLQAPHHTYTSGGAQARRLESSSSPWPPFVHDIFNYQRLRKSIQDFFTSIKIDKMPDDPVLLSFMVASNLVLSLGDCLALFVVDNALLRLHLAVGFIKRKNTLCCLSCLTEITDRNHVFPMSSEGVTGNYVNLGGHVHDVLTVREVRNVNLSGLPTDEYSWFPGYAWTIATCEHCDSHVGWRFEALKPTLRPQRFYGLCRHNLQPHTRQDAGPADRN</sequence>
<dbReference type="InterPro" id="IPR046336">
    <property type="entry name" value="Lon_prtase_N_sf"/>
</dbReference>
<dbReference type="Gene3D" id="2.170.150.20">
    <property type="entry name" value="Peptide methionine sulfoxide reductase"/>
    <property type="match status" value="1"/>
</dbReference>
<dbReference type="Gene3D" id="2.30.130.40">
    <property type="entry name" value="LON domain-like"/>
    <property type="match status" value="1"/>
</dbReference>
<dbReference type="GO" id="GO:0046872">
    <property type="term" value="F:metal ion binding"/>
    <property type="evidence" value="ECO:0007669"/>
    <property type="project" value="UniProtKB-KW"/>
</dbReference>
<evidence type="ECO:0000313" key="16">
    <source>
        <dbReference type="EMBL" id="CAB3242150.1"/>
    </source>
</evidence>
<dbReference type="PROSITE" id="PS51788">
    <property type="entry name" value="CULT"/>
    <property type="match status" value="1"/>
</dbReference>
<dbReference type="FunFam" id="2.170.150.20:FF:000005">
    <property type="entry name" value="Blast:Protein cereblon homolog"/>
    <property type="match status" value="1"/>
</dbReference>
<dbReference type="SUPFAM" id="SSF88697">
    <property type="entry name" value="PUA domain-like"/>
    <property type="match status" value="1"/>
</dbReference>